<dbReference type="InterPro" id="IPR007813">
    <property type="entry name" value="PilN"/>
</dbReference>
<organism evidence="3 4">
    <name type="scientific">Vreelandella songnenensis</name>
    <dbReference type="NCBI Taxonomy" id="1176243"/>
    <lineage>
        <taxon>Bacteria</taxon>
        <taxon>Pseudomonadati</taxon>
        <taxon>Pseudomonadota</taxon>
        <taxon>Gammaproteobacteria</taxon>
        <taxon>Oceanospirillales</taxon>
        <taxon>Halomonadaceae</taxon>
        <taxon>Vreelandella</taxon>
    </lineage>
</organism>
<keyword evidence="2" id="KW-0472">Membrane</keyword>
<dbReference type="GO" id="GO:0043107">
    <property type="term" value="P:type IV pilus-dependent motility"/>
    <property type="evidence" value="ECO:0007669"/>
    <property type="project" value="TreeGrafter"/>
</dbReference>
<sequence length="184" mass="21040">MSMSINLLPWREARRRKRTRHFYIIMLLVGALGALVGGAIAHGYQQKLASQQARNAHIKSQIALFEHELAEAERHHQAIARLERQLVFFRRLLEARPQTLNLFNDLAASHVAGVTYQRLERRHGKLSATAVADSEHQVSEQLRRLAQRPGLERPVRTGVERGQHGQRHFSFEIAPLRADEQEAP</sequence>
<proteinExistence type="predicted"/>
<dbReference type="OrthoDB" id="5296173at2"/>
<dbReference type="Pfam" id="PF05137">
    <property type="entry name" value="PilN"/>
    <property type="match status" value="1"/>
</dbReference>
<dbReference type="EMBL" id="PVTK01000003">
    <property type="protein sequence ID" value="PRY65129.1"/>
    <property type="molecule type" value="Genomic_DNA"/>
</dbReference>
<evidence type="ECO:0000256" key="1">
    <source>
        <dbReference type="SAM" id="Coils"/>
    </source>
</evidence>
<dbReference type="RefSeq" id="WP_106374315.1">
    <property type="nucleotide sequence ID" value="NZ_PVTK01000003.1"/>
</dbReference>
<dbReference type="Proteomes" id="UP000237647">
    <property type="component" value="Unassembled WGS sequence"/>
</dbReference>
<feature type="coiled-coil region" evidence="1">
    <location>
        <begin position="55"/>
        <end position="85"/>
    </location>
</feature>
<keyword evidence="4" id="KW-1185">Reference proteome</keyword>
<dbReference type="InterPro" id="IPR052534">
    <property type="entry name" value="Extracell_DNA_Util/SecSys_Comp"/>
</dbReference>
<keyword evidence="2" id="KW-0812">Transmembrane</keyword>
<protein>
    <submittedName>
        <fullName evidence="3">Type IV pilus assembly protein PilN</fullName>
    </submittedName>
</protein>
<dbReference type="PANTHER" id="PTHR40278">
    <property type="entry name" value="DNA UTILIZATION PROTEIN HOFN"/>
    <property type="match status" value="1"/>
</dbReference>
<keyword evidence="1" id="KW-0175">Coiled coil</keyword>
<reference evidence="3 4" key="1">
    <citation type="submission" date="2018-03" db="EMBL/GenBank/DDBJ databases">
        <title>Genomic Encyclopedia of Type Strains, Phase III (KMG-III): the genomes of soil and plant-associated and newly described type strains.</title>
        <authorList>
            <person name="Whitman W."/>
        </authorList>
    </citation>
    <scope>NUCLEOTIDE SEQUENCE [LARGE SCALE GENOMIC DNA]</scope>
    <source>
        <strain evidence="3 4">CGMCC 1.12152</strain>
    </source>
</reference>
<evidence type="ECO:0000313" key="4">
    <source>
        <dbReference type="Proteomes" id="UP000237647"/>
    </source>
</evidence>
<gene>
    <name evidence="3" type="ORF">B0H98_10369</name>
</gene>
<dbReference type="AlphaFoldDB" id="A0A2T0V4L6"/>
<accession>A0A2T0V4L6</accession>
<evidence type="ECO:0000313" key="3">
    <source>
        <dbReference type="EMBL" id="PRY65129.1"/>
    </source>
</evidence>
<comment type="caution">
    <text evidence="3">The sequence shown here is derived from an EMBL/GenBank/DDBJ whole genome shotgun (WGS) entry which is preliminary data.</text>
</comment>
<name>A0A2T0V4L6_9GAMM</name>
<keyword evidence="2" id="KW-1133">Transmembrane helix</keyword>
<dbReference type="PANTHER" id="PTHR40278:SF2">
    <property type="entry name" value="TYPE IV PILUS INNER MEMBRANE COMPONENT PILN"/>
    <property type="match status" value="1"/>
</dbReference>
<feature type="transmembrane region" description="Helical" evidence="2">
    <location>
        <begin position="21"/>
        <end position="44"/>
    </location>
</feature>
<evidence type="ECO:0000256" key="2">
    <source>
        <dbReference type="SAM" id="Phobius"/>
    </source>
</evidence>
<dbReference type="GO" id="GO:0043683">
    <property type="term" value="P:type IV pilus assembly"/>
    <property type="evidence" value="ECO:0007669"/>
    <property type="project" value="TreeGrafter"/>
</dbReference>